<evidence type="ECO:0000313" key="2">
    <source>
        <dbReference type="Proteomes" id="UP001300745"/>
    </source>
</evidence>
<organism evidence="1 2">
    <name type="scientific">Mycobacterium pinniadriaticum</name>
    <dbReference type="NCBI Taxonomy" id="2994102"/>
    <lineage>
        <taxon>Bacteria</taxon>
        <taxon>Bacillati</taxon>
        <taxon>Actinomycetota</taxon>
        <taxon>Actinomycetes</taxon>
        <taxon>Mycobacteriales</taxon>
        <taxon>Mycobacteriaceae</taxon>
        <taxon>Mycobacterium</taxon>
    </lineage>
</organism>
<accession>A0ABT3SFA9</accession>
<dbReference type="RefSeq" id="WP_265997467.1">
    <property type="nucleotide sequence ID" value="NZ_JAPJDN010000010.1"/>
</dbReference>
<reference evidence="1 2" key="1">
    <citation type="submission" date="2022-11" db="EMBL/GenBank/DDBJ databases">
        <title>Mycobacterium sp. nov.</title>
        <authorList>
            <person name="Papic B."/>
            <person name="Spicic S."/>
            <person name="Duvnjak S."/>
        </authorList>
    </citation>
    <scope>NUCLEOTIDE SEQUENCE [LARGE SCALE GENOMIC DNA]</scope>
    <source>
        <strain evidence="1 2">CVI_P4</strain>
    </source>
</reference>
<comment type="caution">
    <text evidence="1">The sequence shown here is derived from an EMBL/GenBank/DDBJ whole genome shotgun (WGS) entry which is preliminary data.</text>
</comment>
<gene>
    <name evidence="1" type="ORF">ORI27_13955</name>
</gene>
<sequence length="82" mass="8660">MMQAPVGVVAKTLAQANDLIRALGLDGAQALSTRPDSIDGLRLRAVIVDSSALPLTAEYEAVLRSNLLKTPGSGGLYELRLR</sequence>
<protein>
    <submittedName>
        <fullName evidence="1">Uncharacterized protein</fullName>
    </submittedName>
</protein>
<name>A0ABT3SFA9_9MYCO</name>
<keyword evidence="2" id="KW-1185">Reference proteome</keyword>
<dbReference type="Proteomes" id="UP001300745">
    <property type="component" value="Unassembled WGS sequence"/>
</dbReference>
<dbReference type="EMBL" id="JAPJDO010000010">
    <property type="protein sequence ID" value="MCX2937809.1"/>
    <property type="molecule type" value="Genomic_DNA"/>
</dbReference>
<proteinExistence type="predicted"/>
<evidence type="ECO:0000313" key="1">
    <source>
        <dbReference type="EMBL" id="MCX2937809.1"/>
    </source>
</evidence>